<evidence type="ECO:0000256" key="4">
    <source>
        <dbReference type="ARBA" id="ARBA00023163"/>
    </source>
</evidence>
<dbReference type="Pfam" id="PF04542">
    <property type="entry name" value="Sigma70_r2"/>
    <property type="match status" value="1"/>
</dbReference>
<dbReference type="SUPFAM" id="SSF88946">
    <property type="entry name" value="Sigma2 domain of RNA polymerase sigma factors"/>
    <property type="match status" value="1"/>
</dbReference>
<dbReference type="PANTHER" id="PTHR43133:SF66">
    <property type="entry name" value="ECF RNA POLYMERASE SIGMA FACTOR SIGK"/>
    <property type="match status" value="1"/>
</dbReference>
<keyword evidence="4" id="KW-0804">Transcription</keyword>
<feature type="domain" description="RNA polymerase sigma factor 70 region 4 type 2" evidence="7">
    <location>
        <begin position="128"/>
        <end position="176"/>
    </location>
</feature>
<dbReference type="AlphaFoldDB" id="A0A0F7FWR7"/>
<sequence length="227" mass="24066">MVADRRLTAAVQAAQEGDESAFRQVFHAVHPRLLGYVRTMVTGPDAEDVTAEAWLHISRDLSRFSGDADRFRGWTHRIARNRALDHLRARGRRPQECGVEDAGLIELPAGVDTAEAAMEAVATSRVFDLVATLPREQAGAVVLRAMLGLDAKRAAVVLGCRPGAVRTATHRGLRRLAQLVAERPEHEPAGASLPASPAVQQARGASSAASGAPAVPAPVTKSGRAAQ</sequence>
<evidence type="ECO:0000256" key="5">
    <source>
        <dbReference type="SAM" id="MobiDB-lite"/>
    </source>
</evidence>
<dbReference type="NCBIfam" id="TIGR02937">
    <property type="entry name" value="sigma70-ECF"/>
    <property type="match status" value="1"/>
</dbReference>
<evidence type="ECO:0000313" key="9">
    <source>
        <dbReference type="Proteomes" id="UP000034034"/>
    </source>
</evidence>
<dbReference type="InterPro" id="IPR013325">
    <property type="entry name" value="RNA_pol_sigma_r2"/>
</dbReference>
<dbReference type="InterPro" id="IPR007627">
    <property type="entry name" value="RNA_pol_sigma70_r2"/>
</dbReference>
<dbReference type="Gene3D" id="1.10.10.10">
    <property type="entry name" value="Winged helix-like DNA-binding domain superfamily/Winged helix DNA-binding domain"/>
    <property type="match status" value="1"/>
</dbReference>
<organism evidence="8 9">
    <name type="scientific">Streptomyces xiamenensis</name>
    <dbReference type="NCBI Taxonomy" id="408015"/>
    <lineage>
        <taxon>Bacteria</taxon>
        <taxon>Bacillati</taxon>
        <taxon>Actinomycetota</taxon>
        <taxon>Actinomycetes</taxon>
        <taxon>Kitasatosporales</taxon>
        <taxon>Streptomycetaceae</taxon>
        <taxon>Streptomyces</taxon>
    </lineage>
</organism>
<comment type="similarity">
    <text evidence="1">Belongs to the sigma-70 factor family. ECF subfamily.</text>
</comment>
<dbReference type="GO" id="GO:0006352">
    <property type="term" value="P:DNA-templated transcription initiation"/>
    <property type="evidence" value="ECO:0007669"/>
    <property type="project" value="InterPro"/>
</dbReference>
<evidence type="ECO:0000256" key="2">
    <source>
        <dbReference type="ARBA" id="ARBA00023015"/>
    </source>
</evidence>
<dbReference type="GO" id="GO:0016987">
    <property type="term" value="F:sigma factor activity"/>
    <property type="evidence" value="ECO:0007669"/>
    <property type="project" value="UniProtKB-KW"/>
</dbReference>
<accession>A0A0F7FWR7</accession>
<feature type="region of interest" description="Disordered" evidence="5">
    <location>
        <begin position="184"/>
        <end position="227"/>
    </location>
</feature>
<dbReference type="HOGENOM" id="CLU_047691_10_0_11"/>
<evidence type="ECO:0000259" key="7">
    <source>
        <dbReference type="Pfam" id="PF08281"/>
    </source>
</evidence>
<dbReference type="InterPro" id="IPR036388">
    <property type="entry name" value="WH-like_DNA-bd_sf"/>
</dbReference>
<keyword evidence="9" id="KW-1185">Reference proteome</keyword>
<evidence type="ECO:0000259" key="6">
    <source>
        <dbReference type="Pfam" id="PF04542"/>
    </source>
</evidence>
<reference evidence="8" key="1">
    <citation type="submission" date="2019-08" db="EMBL/GenBank/DDBJ databases">
        <title>Complete genome sequence of a mangrove-derived Streptomyces xiamenensis.</title>
        <authorList>
            <person name="Xu J."/>
        </authorList>
    </citation>
    <scope>NUCLEOTIDE SEQUENCE</scope>
    <source>
        <strain evidence="8">318</strain>
    </source>
</reference>
<feature type="domain" description="RNA polymerase sigma-70 region 2" evidence="6">
    <location>
        <begin position="26"/>
        <end position="93"/>
    </location>
</feature>
<feature type="compositionally biased region" description="Low complexity" evidence="5">
    <location>
        <begin position="198"/>
        <end position="219"/>
    </location>
</feature>
<keyword evidence="2" id="KW-0805">Transcription regulation</keyword>
<dbReference type="PATRIC" id="fig|408015.6.peg.3497"/>
<evidence type="ECO:0000256" key="3">
    <source>
        <dbReference type="ARBA" id="ARBA00023082"/>
    </source>
</evidence>
<dbReference type="Proteomes" id="UP000034034">
    <property type="component" value="Chromosome"/>
</dbReference>
<dbReference type="GO" id="GO:0003677">
    <property type="term" value="F:DNA binding"/>
    <property type="evidence" value="ECO:0007669"/>
    <property type="project" value="InterPro"/>
</dbReference>
<proteinExistence type="inferred from homology"/>
<gene>
    <name evidence="8" type="ORF">SXIM_34510</name>
</gene>
<dbReference type="EMBL" id="CP009922">
    <property type="protein sequence ID" value="AKG44835.1"/>
    <property type="molecule type" value="Genomic_DNA"/>
</dbReference>
<dbReference type="SUPFAM" id="SSF88659">
    <property type="entry name" value="Sigma3 and sigma4 domains of RNA polymerase sigma factors"/>
    <property type="match status" value="1"/>
</dbReference>
<dbReference type="STRING" id="408015.SXIM_34510"/>
<dbReference type="InterPro" id="IPR039425">
    <property type="entry name" value="RNA_pol_sigma-70-like"/>
</dbReference>
<dbReference type="KEGG" id="sxi:SXIM_34510"/>
<evidence type="ECO:0000256" key="1">
    <source>
        <dbReference type="ARBA" id="ARBA00010641"/>
    </source>
</evidence>
<evidence type="ECO:0000313" key="8">
    <source>
        <dbReference type="EMBL" id="AKG44835.1"/>
    </source>
</evidence>
<dbReference type="PANTHER" id="PTHR43133">
    <property type="entry name" value="RNA POLYMERASE ECF-TYPE SIGMA FACTO"/>
    <property type="match status" value="1"/>
</dbReference>
<keyword evidence="3" id="KW-0731">Sigma factor</keyword>
<name>A0A0F7FWR7_9ACTN</name>
<dbReference type="InterPro" id="IPR013324">
    <property type="entry name" value="RNA_pol_sigma_r3/r4-like"/>
</dbReference>
<dbReference type="Pfam" id="PF08281">
    <property type="entry name" value="Sigma70_r4_2"/>
    <property type="match status" value="1"/>
</dbReference>
<dbReference type="RefSeq" id="WP_046725735.1">
    <property type="nucleotide sequence ID" value="NZ_CP009922.3"/>
</dbReference>
<protein>
    <submittedName>
        <fullName evidence="8">RNA polymerase sigma70</fullName>
    </submittedName>
</protein>
<dbReference type="InterPro" id="IPR013249">
    <property type="entry name" value="RNA_pol_sigma70_r4_t2"/>
</dbReference>
<dbReference type="InterPro" id="IPR014284">
    <property type="entry name" value="RNA_pol_sigma-70_dom"/>
</dbReference>
<dbReference type="Gene3D" id="1.10.1740.10">
    <property type="match status" value="1"/>
</dbReference>